<proteinExistence type="predicted"/>
<accession>A0A7R9F342</accession>
<dbReference type="SUPFAM" id="SSF50978">
    <property type="entry name" value="WD40 repeat-like"/>
    <property type="match status" value="1"/>
</dbReference>
<dbReference type="AlphaFoldDB" id="A0A7R9F342"/>
<feature type="repeat" description="WD" evidence="1">
    <location>
        <begin position="501"/>
        <end position="534"/>
    </location>
</feature>
<evidence type="ECO:0000313" key="2">
    <source>
        <dbReference type="EMBL" id="CAD7444934.1"/>
    </source>
</evidence>
<dbReference type="Gene3D" id="2.130.10.10">
    <property type="entry name" value="YVTN repeat-like/Quinoprotein amine dehydrogenase"/>
    <property type="match status" value="2"/>
</dbReference>
<dbReference type="InterPro" id="IPR015943">
    <property type="entry name" value="WD40/YVTN_repeat-like_dom_sf"/>
</dbReference>
<dbReference type="InterPro" id="IPR036322">
    <property type="entry name" value="WD40_repeat_dom_sf"/>
</dbReference>
<dbReference type="SMART" id="SM00320">
    <property type="entry name" value="WD40"/>
    <property type="match status" value="4"/>
</dbReference>
<dbReference type="Pfam" id="PF00400">
    <property type="entry name" value="WD40"/>
    <property type="match status" value="1"/>
</dbReference>
<dbReference type="PANTHER" id="PTHR45532:SF1">
    <property type="entry name" value="WD REPEAT-CONTAINING PROTEIN 97"/>
    <property type="match status" value="1"/>
</dbReference>
<reference evidence="2" key="1">
    <citation type="submission" date="2020-11" db="EMBL/GenBank/DDBJ databases">
        <authorList>
            <person name="Tran Van P."/>
        </authorList>
    </citation>
    <scope>NUCLEOTIDE SEQUENCE</scope>
</reference>
<gene>
    <name evidence="2" type="ORF">TBIB3V08_LOCUS7299</name>
</gene>
<dbReference type="PANTHER" id="PTHR45532">
    <property type="entry name" value="WD REPEAT-CONTAINING PROTEIN 97"/>
    <property type="match status" value="1"/>
</dbReference>
<evidence type="ECO:0000256" key="1">
    <source>
        <dbReference type="PROSITE-ProRule" id="PRU00221"/>
    </source>
</evidence>
<organism evidence="2">
    <name type="scientific">Timema bartmani</name>
    <dbReference type="NCBI Taxonomy" id="61472"/>
    <lineage>
        <taxon>Eukaryota</taxon>
        <taxon>Metazoa</taxon>
        <taxon>Ecdysozoa</taxon>
        <taxon>Arthropoda</taxon>
        <taxon>Hexapoda</taxon>
        <taxon>Insecta</taxon>
        <taxon>Pterygota</taxon>
        <taxon>Neoptera</taxon>
        <taxon>Polyneoptera</taxon>
        <taxon>Phasmatodea</taxon>
        <taxon>Timematodea</taxon>
        <taxon>Timematoidea</taxon>
        <taxon>Timematidae</taxon>
        <taxon>Timema</taxon>
    </lineage>
</organism>
<dbReference type="PROSITE" id="PS50294">
    <property type="entry name" value="WD_REPEATS_REGION"/>
    <property type="match status" value="1"/>
</dbReference>
<keyword evidence="1" id="KW-0853">WD repeat</keyword>
<protein>
    <submittedName>
        <fullName evidence="2">Uncharacterized protein</fullName>
    </submittedName>
</protein>
<sequence>MTCTAIKPDYYKTKWYQEDHSKKCTSKGKNNTNDNFEGVEEQSLYHGLMKVQSFLVQLVVSDLCYSLSLKEYLLLIPSKHVVRYSIHGQEILPPYSVEGTEFTQLIWASSLNCFLGWSLKSHNIYVAQEDFIILLKAKHPSPIVKIMYDDSSRHVIVADSNVVTRYYYMTVTRILEKKDETHIVMKEPTQWSLQLCTLAKNDTGCQRVFASYANIIYVFYLDTESSVDNRRHVHTFDITAMLFYPALHWLVIGDTFGTVKCWNKDWNIMLTAAGHTGEIKHIIPHPTIYGFVSVGADNVMQLWNCTLRNKTSKVQLESEVKFVKLNEPEKCITTLTTNLTRWEMNSLYTFLSALSAPADLIFTTFNPYYPCRTVVCSQDSSVQIICPSTGCQLTIQRLSPSLKINCVAYSGFIDVLYTLMANDRGDVVLSYTNQNPARYGKVWFRDRECPSFTVLRVYEHVSRSSIGEDKTNEKTTLLFGGRKDGTIVSLHPQKGTVEFTTQAHSASVSLLIANPQKDQLVSCGRDSAVKVWKVLPFDMRGLLLLRLTLCYTRHMTHIAVIWDILCLAVCDHTIVMYNLHDKVRYNHLPSRDHLDDIMDMASCESLGICATASKDETIRIWSETNQLLKVLHLNAVPHSLTFCSLRGDIAVCIGKHLYKIYYKKYLSRKYRNKIEICNLPESEEETPYPFIKESLGVVPCFSQIMALDTKPSIPTLSPDFPDDSLDQSQKRQMYRYQSRDDDIVGIIRGRYTSHRNVPRRELLGSKAWKAMLDKLLSAPKEFQGELKPLDIQRLREVNKSRVFDLVQEYKTLFGGSLLEVKEQMRDMLFDFHSQPQVTLGFIPNSVLLKLLGLLRSSTWKQCPSSVQIQLYEQSAVRSFKYCV</sequence>
<dbReference type="PROSITE" id="PS50082">
    <property type="entry name" value="WD_REPEATS_2"/>
    <property type="match status" value="1"/>
</dbReference>
<name>A0A7R9F342_9NEOP</name>
<dbReference type="InterPro" id="IPR001680">
    <property type="entry name" value="WD40_rpt"/>
</dbReference>
<dbReference type="EMBL" id="OD566976">
    <property type="protein sequence ID" value="CAD7444934.1"/>
    <property type="molecule type" value="Genomic_DNA"/>
</dbReference>